<dbReference type="Proteomes" id="UP000037688">
    <property type="component" value="Unassembled WGS sequence"/>
</dbReference>
<sequence length="448" mass="48850">MTQQPYDLIAIGTGSAASSVISRCAEAGWKIAVIDEREFGGTCALRGCDPKKVLAGAAELIDWNERMKGKGVEGNASIRWSELMAFKRTFTESVPRASEDKFKQAGMDTFHGKASFVDEDHIRVGDEVLQGKHILIATGARPAPLPIDGAEHLIYSDDFLDLEQLPDKLVLVGGGYIAFEFAHIAARAGTEVHIIHRGEEPLKQFDSELVDLLLKKSEEVGIHVHLNAEVKAIRQQGNTYVVSGTRNGADHQWQCGLVVHGAGRIPNIEGLELEKGNVSYTKKGIIVNEYLQSESNSRVFAAGDVSATEGLPLTPLAGQESRAVSLNLLEGNHHKPNYKVMPSIVFTVPSLGSVGLDVEQAKKEGYEVKVNDMSKWYTYKRTNEKFSMAKVITDKATGRILGAHVLGGKTEELINLFAMVIQFDLTTDQLNTMNFAYPTAASDLGSLI</sequence>
<feature type="domain" description="Pyridine nucleotide-disulphide oxidoreductase dimerisation" evidence="6">
    <location>
        <begin position="341"/>
        <end position="442"/>
    </location>
</feature>
<keyword evidence="2" id="KW-0285">Flavoprotein</keyword>
<name>A0A0M9BMC2_9BACL</name>
<keyword evidence="4" id="KW-0547">Nucleotide-binding</keyword>
<dbReference type="InterPro" id="IPR016156">
    <property type="entry name" value="FAD/NAD-linked_Rdtase_dimer_sf"/>
</dbReference>
<dbReference type="OrthoDB" id="9800167at2"/>
<dbReference type="InterPro" id="IPR001100">
    <property type="entry name" value="Pyr_nuc-diS_OxRdtase"/>
</dbReference>
<feature type="binding site" evidence="4">
    <location>
        <position position="263"/>
    </location>
    <ligand>
        <name>NAD(+)</name>
        <dbReference type="ChEBI" id="CHEBI:57540"/>
    </ligand>
</feature>
<feature type="disulfide bond" description="Redox-active" evidence="5">
    <location>
        <begin position="43"/>
        <end position="48"/>
    </location>
</feature>
<keyword evidence="3 4" id="KW-0274">FAD</keyword>
<feature type="binding site" evidence="4">
    <location>
        <position position="304"/>
    </location>
    <ligand>
        <name>FAD</name>
        <dbReference type="ChEBI" id="CHEBI:57692"/>
    </ligand>
</feature>
<dbReference type="Pfam" id="PF02852">
    <property type="entry name" value="Pyr_redox_dim"/>
    <property type="match status" value="1"/>
</dbReference>
<dbReference type="PRINTS" id="PR00411">
    <property type="entry name" value="PNDRDTASEI"/>
</dbReference>
<dbReference type="Pfam" id="PF07992">
    <property type="entry name" value="Pyr_redox_2"/>
    <property type="match status" value="1"/>
</dbReference>
<dbReference type="InterPro" id="IPR036188">
    <property type="entry name" value="FAD/NAD-bd_sf"/>
</dbReference>
<proteinExistence type="inferred from homology"/>
<protein>
    <submittedName>
        <fullName evidence="8">Pyridine nucleotide-disulfide oxidoreductase</fullName>
    </submittedName>
</protein>
<gene>
    <name evidence="8" type="ORF">AMS66_17950</name>
</gene>
<dbReference type="PANTHER" id="PTHR43014:SF5">
    <property type="entry name" value="GLUTATHIONE REDUCTASE (NADPH)"/>
    <property type="match status" value="1"/>
</dbReference>
<feature type="binding site" evidence="4">
    <location>
        <position position="52"/>
    </location>
    <ligand>
        <name>FAD</name>
        <dbReference type="ChEBI" id="CHEBI:57692"/>
    </ligand>
</feature>
<evidence type="ECO:0000259" key="6">
    <source>
        <dbReference type="Pfam" id="PF02852"/>
    </source>
</evidence>
<dbReference type="EMBL" id="LITU01000065">
    <property type="protein sequence ID" value="KOY15123.1"/>
    <property type="molecule type" value="Genomic_DNA"/>
</dbReference>
<dbReference type="PANTHER" id="PTHR43014">
    <property type="entry name" value="MERCURIC REDUCTASE"/>
    <property type="match status" value="1"/>
</dbReference>
<dbReference type="GO" id="GO:0016491">
    <property type="term" value="F:oxidoreductase activity"/>
    <property type="evidence" value="ECO:0007669"/>
    <property type="project" value="InterPro"/>
</dbReference>
<evidence type="ECO:0000256" key="2">
    <source>
        <dbReference type="ARBA" id="ARBA00022630"/>
    </source>
</evidence>
<comment type="cofactor">
    <cofactor evidence="4">
        <name>FAD</name>
        <dbReference type="ChEBI" id="CHEBI:57692"/>
    </cofactor>
    <text evidence="4">Binds 1 FAD per subunit.</text>
</comment>
<comment type="caution">
    <text evidence="8">The sequence shown here is derived from an EMBL/GenBank/DDBJ whole genome shotgun (WGS) entry which is preliminary data.</text>
</comment>
<evidence type="ECO:0000256" key="5">
    <source>
        <dbReference type="PIRSR" id="PIRSR000350-4"/>
    </source>
</evidence>
<evidence type="ECO:0000256" key="3">
    <source>
        <dbReference type="ARBA" id="ARBA00022827"/>
    </source>
</evidence>
<dbReference type="SUPFAM" id="SSF51905">
    <property type="entry name" value="FAD/NAD(P)-binding domain"/>
    <property type="match status" value="1"/>
</dbReference>
<keyword evidence="4" id="KW-0520">NAD</keyword>
<evidence type="ECO:0000313" key="8">
    <source>
        <dbReference type="EMBL" id="KOY15123.1"/>
    </source>
</evidence>
<dbReference type="InterPro" id="IPR004099">
    <property type="entry name" value="Pyr_nucl-diS_OxRdtase_dimer"/>
</dbReference>
<dbReference type="PIRSF" id="PIRSF000350">
    <property type="entry name" value="Mercury_reductase_MerA"/>
    <property type="match status" value="1"/>
</dbReference>
<evidence type="ECO:0000256" key="4">
    <source>
        <dbReference type="PIRSR" id="PIRSR000350-3"/>
    </source>
</evidence>
<dbReference type="AlphaFoldDB" id="A0A0M9BMC2"/>
<feature type="domain" description="FAD/NAD(P)-binding" evidence="7">
    <location>
        <begin position="6"/>
        <end position="320"/>
    </location>
</feature>
<evidence type="ECO:0000313" key="9">
    <source>
        <dbReference type="Proteomes" id="UP000037688"/>
    </source>
</evidence>
<reference evidence="8 9" key="1">
    <citation type="submission" date="2015-08" db="EMBL/GenBank/DDBJ databases">
        <title>Draft genome sequence of cellulolytic and xylanolytic Paenibacillus sp. A59, isolated from a decaying forest soil from Patagonia, Argentina.</title>
        <authorList>
            <person name="Ghio S."/>
            <person name="Caceres A.M."/>
            <person name="Talia P."/>
            <person name="Grasso D."/>
            <person name="Campos E."/>
        </authorList>
    </citation>
    <scope>NUCLEOTIDE SEQUENCE [LARGE SCALE GENOMIC DNA]</scope>
    <source>
        <strain evidence="8 9">A59</strain>
    </source>
</reference>
<dbReference type="PATRIC" id="fig|1705561.3.peg.3700"/>
<dbReference type="RefSeq" id="WP_053782106.1">
    <property type="nucleotide sequence ID" value="NZ_LITU01000065.1"/>
</dbReference>
<feature type="binding site" evidence="4">
    <location>
        <begin position="173"/>
        <end position="180"/>
    </location>
    <ligand>
        <name>NAD(+)</name>
        <dbReference type="ChEBI" id="CHEBI:57540"/>
    </ligand>
</feature>
<organism evidence="8 9">
    <name type="scientific">Paenibacillus xylanivorans</name>
    <dbReference type="NCBI Taxonomy" id="1705561"/>
    <lineage>
        <taxon>Bacteria</taxon>
        <taxon>Bacillati</taxon>
        <taxon>Bacillota</taxon>
        <taxon>Bacilli</taxon>
        <taxon>Bacillales</taxon>
        <taxon>Paenibacillaceae</taxon>
        <taxon>Paenibacillus</taxon>
    </lineage>
</organism>
<dbReference type="SUPFAM" id="SSF55424">
    <property type="entry name" value="FAD/NAD-linked reductases, dimerisation (C-terminal) domain"/>
    <property type="match status" value="1"/>
</dbReference>
<dbReference type="PRINTS" id="PR00368">
    <property type="entry name" value="FADPNR"/>
</dbReference>
<dbReference type="InterPro" id="IPR023753">
    <property type="entry name" value="FAD/NAD-binding_dom"/>
</dbReference>
<accession>A0A0M9BMC2</accession>
<dbReference type="Gene3D" id="3.30.390.30">
    <property type="match status" value="1"/>
</dbReference>
<dbReference type="Gene3D" id="3.50.50.60">
    <property type="entry name" value="FAD/NAD(P)-binding domain"/>
    <property type="match status" value="2"/>
</dbReference>
<evidence type="ECO:0000256" key="1">
    <source>
        <dbReference type="ARBA" id="ARBA00007532"/>
    </source>
</evidence>
<dbReference type="GO" id="GO:0000166">
    <property type="term" value="F:nucleotide binding"/>
    <property type="evidence" value="ECO:0007669"/>
    <property type="project" value="UniProtKB-KW"/>
</dbReference>
<keyword evidence="9" id="KW-1185">Reference proteome</keyword>
<comment type="similarity">
    <text evidence="1">Belongs to the class-I pyridine nucleotide-disulfide oxidoreductase family.</text>
</comment>
<evidence type="ECO:0000259" key="7">
    <source>
        <dbReference type="Pfam" id="PF07992"/>
    </source>
</evidence>